<evidence type="ECO:0000313" key="2">
    <source>
        <dbReference type="Proteomes" id="UP000077051"/>
    </source>
</evidence>
<dbReference type="Gene3D" id="3.40.50.11960">
    <property type="match status" value="1"/>
</dbReference>
<dbReference type="Pfam" id="PF10199">
    <property type="entry name" value="Adaptin_binding"/>
    <property type="match status" value="1"/>
</dbReference>
<protein>
    <recommendedName>
        <fullName evidence="3">Increased recombination centers protein 6</fullName>
    </recommendedName>
</protein>
<dbReference type="VEuPathDB" id="FungiDB:MUCCIDRAFT_164076"/>
<dbReference type="PANTHER" id="PTHR14659:SF1">
    <property type="entry name" value="ALPHA- AND GAMMA-ADAPTIN-BINDING PROTEIN P34"/>
    <property type="match status" value="1"/>
</dbReference>
<dbReference type="InterPro" id="IPR019341">
    <property type="entry name" value="Alpha/Gamma-adaptin-bd_p34"/>
</dbReference>
<reference evidence="1 2" key="1">
    <citation type="submission" date="2015-06" db="EMBL/GenBank/DDBJ databases">
        <title>Expansion of signal transduction pathways in fungi by whole-genome duplication.</title>
        <authorList>
            <consortium name="DOE Joint Genome Institute"/>
            <person name="Corrochano L.M."/>
            <person name="Kuo A."/>
            <person name="Marcet-Houben M."/>
            <person name="Polaino S."/>
            <person name="Salamov A."/>
            <person name="Villalobos J.M."/>
            <person name="Alvarez M.I."/>
            <person name="Avalos J."/>
            <person name="Benito E.P."/>
            <person name="Benoit I."/>
            <person name="Burger G."/>
            <person name="Camino L.P."/>
            <person name="Canovas D."/>
            <person name="Cerda-Olmedo E."/>
            <person name="Cheng J.-F."/>
            <person name="Dominguez A."/>
            <person name="Elias M."/>
            <person name="Eslava A.P."/>
            <person name="Glaser F."/>
            <person name="Grimwood J."/>
            <person name="Gutierrez G."/>
            <person name="Heitman J."/>
            <person name="Henrissat B."/>
            <person name="Iturriaga E.A."/>
            <person name="Lang B.F."/>
            <person name="Lavin J.L."/>
            <person name="Lee S."/>
            <person name="Li W."/>
            <person name="Lindquist E."/>
            <person name="Lopez-Garcia S."/>
            <person name="Luque E.M."/>
            <person name="Marcos A.T."/>
            <person name="Martin J."/>
            <person name="Mccluskey K."/>
            <person name="Medina H.R."/>
            <person name="Miralles-Duran A."/>
            <person name="Miyazaki A."/>
            <person name="Munoz-Torres E."/>
            <person name="Oguiza J.A."/>
            <person name="Ohm R."/>
            <person name="Olmedo M."/>
            <person name="Orejas M."/>
            <person name="Ortiz-Castellanos L."/>
            <person name="Pisabarro A.G."/>
            <person name="Rodriguez-Romero J."/>
            <person name="Ruiz-Herrera J."/>
            <person name="Ruiz-Vazquez R."/>
            <person name="Sanz C."/>
            <person name="Schackwitz W."/>
            <person name="Schmutz J."/>
            <person name="Shahriari M."/>
            <person name="Shelest E."/>
            <person name="Silva-Franco F."/>
            <person name="Soanes D."/>
            <person name="Syed K."/>
            <person name="Tagua V.G."/>
            <person name="Talbot N.J."/>
            <person name="Thon M."/>
            <person name="De Vries R.P."/>
            <person name="Wiebenga A."/>
            <person name="Yadav J.S."/>
            <person name="Braun E.L."/>
            <person name="Baker S."/>
            <person name="Garre V."/>
            <person name="Horwitz B."/>
            <person name="Torres-Martinez S."/>
            <person name="Idnurm A."/>
            <person name="Herrera-Estrella A."/>
            <person name="Gabaldon T."/>
            <person name="Grigoriev I.V."/>
        </authorList>
    </citation>
    <scope>NUCLEOTIDE SEQUENCE [LARGE SCALE GENOMIC DNA]</scope>
    <source>
        <strain evidence="1 2">CBS 277.49</strain>
    </source>
</reference>
<name>A0A168K9B7_MUCCL</name>
<keyword evidence="2" id="KW-1185">Reference proteome</keyword>
<dbReference type="Proteomes" id="UP000077051">
    <property type="component" value="Unassembled WGS sequence"/>
</dbReference>
<evidence type="ECO:0000313" key="1">
    <source>
        <dbReference type="EMBL" id="OAD02138.1"/>
    </source>
</evidence>
<proteinExistence type="predicted"/>
<dbReference type="EMBL" id="AMYB01000005">
    <property type="protein sequence ID" value="OAD02138.1"/>
    <property type="molecule type" value="Genomic_DNA"/>
</dbReference>
<dbReference type="PANTHER" id="PTHR14659">
    <property type="entry name" value="ALPHA- AND GAMMA-ADAPTIN-BINDING PROTEIN P34"/>
    <property type="match status" value="1"/>
</dbReference>
<gene>
    <name evidence="1" type="ORF">MUCCIDRAFT_164076</name>
</gene>
<organism evidence="1 2">
    <name type="scientific">Mucor lusitanicus CBS 277.49</name>
    <dbReference type="NCBI Taxonomy" id="747725"/>
    <lineage>
        <taxon>Eukaryota</taxon>
        <taxon>Fungi</taxon>
        <taxon>Fungi incertae sedis</taxon>
        <taxon>Mucoromycota</taxon>
        <taxon>Mucoromycotina</taxon>
        <taxon>Mucoromycetes</taxon>
        <taxon>Mucorales</taxon>
        <taxon>Mucorineae</taxon>
        <taxon>Mucoraceae</taxon>
        <taxon>Mucor</taxon>
    </lineage>
</organism>
<accession>A0A168K9B7</accession>
<evidence type="ECO:0008006" key="3">
    <source>
        <dbReference type="Google" id="ProtNLM"/>
    </source>
</evidence>
<dbReference type="OrthoDB" id="10261384at2759"/>
<dbReference type="STRING" id="747725.A0A168K9B7"/>
<comment type="caution">
    <text evidence="1">The sequence shown here is derived from an EMBL/GenBank/DDBJ whole genome shotgun (WGS) entry which is preliminary data.</text>
</comment>
<dbReference type="AlphaFoldDB" id="A0A168K9B7"/>
<sequence>MFKNKIFVTSQPNASTLKFVKDIFAASNSKEFPQKLVDTRLKDTNGDLVGVCIPYEIDTKYYTAKVDFWLDEIDKATEKETIKAYCEKDTEISKVIDAFVFIFDKNESAIFIHSSQPSSFDTVKEWLPFLEQAQPGIRLCIGTSSHQPLAMEKDAEINDWCLSNSFDYVDMDEKTDVPMDKVGIELALEIIQTNFWDGMVKKNVSGVAEDEDLLNDLRELKLAHDRDILKLGDEDEGEENMPTQHEIDKMRDELFGDIDGEDGLDKAFEAIQAMREHGKNLSDEERRKMAAQVALSFAAQLGL</sequence>